<dbReference type="KEGG" id="nsl:BOX37_28575"/>
<protein>
    <recommendedName>
        <fullName evidence="5">Large secreted protein</fullName>
    </recommendedName>
</protein>
<evidence type="ECO:0000313" key="3">
    <source>
        <dbReference type="EMBL" id="APE37233.1"/>
    </source>
</evidence>
<dbReference type="Proteomes" id="UP000183810">
    <property type="component" value="Chromosome"/>
</dbReference>
<keyword evidence="2" id="KW-0732">Signal</keyword>
<reference evidence="3" key="1">
    <citation type="submission" date="2016-11" db="EMBL/GenBank/DDBJ databases">
        <authorList>
            <person name="Jaros S."/>
            <person name="Januszkiewicz K."/>
            <person name="Wedrychowicz H."/>
        </authorList>
    </citation>
    <scope>NUCLEOTIDE SEQUENCE [LARGE SCALE GENOMIC DNA]</scope>
    <source>
        <strain evidence="3">Y48</strain>
    </source>
</reference>
<dbReference type="EMBL" id="CP018082">
    <property type="protein sequence ID" value="APE37233.1"/>
    <property type="molecule type" value="Genomic_DNA"/>
</dbReference>
<evidence type="ECO:0000256" key="1">
    <source>
        <dbReference type="SAM" id="MobiDB-lite"/>
    </source>
</evidence>
<gene>
    <name evidence="3" type="ORF">BOX37_28575</name>
</gene>
<evidence type="ECO:0008006" key="5">
    <source>
        <dbReference type="Google" id="ProtNLM"/>
    </source>
</evidence>
<organism evidence="3 4">
    <name type="scientific">Nocardia mangyaensis</name>
    <dbReference type="NCBI Taxonomy" id="2213200"/>
    <lineage>
        <taxon>Bacteria</taxon>
        <taxon>Bacillati</taxon>
        <taxon>Actinomycetota</taxon>
        <taxon>Actinomycetes</taxon>
        <taxon>Mycobacteriales</taxon>
        <taxon>Nocardiaceae</taxon>
        <taxon>Nocardia</taxon>
    </lineage>
</organism>
<evidence type="ECO:0000256" key="2">
    <source>
        <dbReference type="SAM" id="SignalP"/>
    </source>
</evidence>
<dbReference type="OrthoDB" id="3383849at2"/>
<feature type="chain" id="PRO_5012520555" description="Large secreted protein" evidence="2">
    <location>
        <begin position="26"/>
        <end position="146"/>
    </location>
</feature>
<accession>A0A1J0VZ17</accession>
<keyword evidence="4" id="KW-1185">Reference proteome</keyword>
<dbReference type="AlphaFoldDB" id="A0A1J0VZ17"/>
<evidence type="ECO:0000313" key="4">
    <source>
        <dbReference type="Proteomes" id="UP000183810"/>
    </source>
</evidence>
<feature type="region of interest" description="Disordered" evidence="1">
    <location>
        <begin position="28"/>
        <end position="51"/>
    </location>
</feature>
<feature type="signal peptide" evidence="2">
    <location>
        <begin position="1"/>
        <end position="25"/>
    </location>
</feature>
<name>A0A1J0VZ17_9NOCA</name>
<dbReference type="RefSeq" id="WP_071930402.1">
    <property type="nucleotide sequence ID" value="NZ_CP018082.1"/>
</dbReference>
<sequence>MRTTSRFTAAAATLAVLLSPLTACASTEDAAPQHDTSAAARPEDNATTLGHRFVPDPTLVNPHPLPFTSWTRLGEDTIAVNFQTGNPACFAVDAAVTETAETITIALRSGTRADAVGKMCTMDAVLGTMDITLRSPLGSRAVLDAE</sequence>
<proteinExistence type="predicted"/>